<dbReference type="Gene3D" id="1.10.443.10">
    <property type="entry name" value="Intergrase catalytic core"/>
    <property type="match status" value="1"/>
</dbReference>
<keyword evidence="1" id="KW-0233">DNA recombination</keyword>
<name>A0AAU9TRX0_EUPED</name>
<organism evidence="2 3">
    <name type="scientific">Euphydryas editha</name>
    <name type="common">Edith's checkerspot</name>
    <dbReference type="NCBI Taxonomy" id="104508"/>
    <lineage>
        <taxon>Eukaryota</taxon>
        <taxon>Metazoa</taxon>
        <taxon>Ecdysozoa</taxon>
        <taxon>Arthropoda</taxon>
        <taxon>Hexapoda</taxon>
        <taxon>Insecta</taxon>
        <taxon>Pterygota</taxon>
        <taxon>Neoptera</taxon>
        <taxon>Endopterygota</taxon>
        <taxon>Lepidoptera</taxon>
        <taxon>Glossata</taxon>
        <taxon>Ditrysia</taxon>
        <taxon>Papilionoidea</taxon>
        <taxon>Nymphalidae</taxon>
        <taxon>Nymphalinae</taxon>
        <taxon>Euphydryas</taxon>
    </lineage>
</organism>
<dbReference type="InterPro" id="IPR013762">
    <property type="entry name" value="Integrase-like_cat_sf"/>
</dbReference>
<gene>
    <name evidence="2" type="ORF">EEDITHA_LOCUS4491</name>
</gene>
<dbReference type="AlphaFoldDB" id="A0AAU9TRX0"/>
<dbReference type="GO" id="GO:0015074">
    <property type="term" value="P:DNA integration"/>
    <property type="evidence" value="ECO:0007669"/>
    <property type="project" value="InterPro"/>
</dbReference>
<evidence type="ECO:0000256" key="1">
    <source>
        <dbReference type="ARBA" id="ARBA00023172"/>
    </source>
</evidence>
<sequence length="317" mass="36214">MKTRQSHLKYLSLFKNGGDEMDFKMLLQTFLLSNKSKSYCRKVVSTLCSALAAKNKDFVKPIFINQLINKTYRARKLWLENGETVYDSLGNRVPINWNVVAFAKEHGIDGTSSEGMLEKARYIGQKRYSLMQSKKYTGSSFDDHLCLVVLCRYFGARPKEIISLTRNGWEELAKRSYTTIDSKTGRVNLCIDSNLIEMVRKFTNDAFPFAQVRRGESFPSERFIQRVNSAYTKSLAQFKRLYKKIFNSPPPSGLGFKLFRQLVAFEAVQSGDIEIAKYMLRHKSSSMSKHYASKFGLDGAIAYAKKMTPKTLPPSTL</sequence>
<dbReference type="GO" id="GO:0006310">
    <property type="term" value="P:DNA recombination"/>
    <property type="evidence" value="ECO:0007669"/>
    <property type="project" value="UniProtKB-KW"/>
</dbReference>
<dbReference type="EMBL" id="CAKOGL010000007">
    <property type="protein sequence ID" value="CAH2088320.1"/>
    <property type="molecule type" value="Genomic_DNA"/>
</dbReference>
<protein>
    <recommendedName>
        <fullName evidence="4">Integrase</fullName>
    </recommendedName>
</protein>
<dbReference type="GO" id="GO:0003677">
    <property type="term" value="F:DNA binding"/>
    <property type="evidence" value="ECO:0007669"/>
    <property type="project" value="InterPro"/>
</dbReference>
<evidence type="ECO:0000313" key="2">
    <source>
        <dbReference type="EMBL" id="CAH2088320.1"/>
    </source>
</evidence>
<reference evidence="2" key="1">
    <citation type="submission" date="2022-03" db="EMBL/GenBank/DDBJ databases">
        <authorList>
            <person name="Tunstrom K."/>
        </authorList>
    </citation>
    <scope>NUCLEOTIDE SEQUENCE</scope>
</reference>
<dbReference type="Proteomes" id="UP001153954">
    <property type="component" value="Unassembled WGS sequence"/>
</dbReference>
<keyword evidence="3" id="KW-1185">Reference proteome</keyword>
<evidence type="ECO:0008006" key="4">
    <source>
        <dbReference type="Google" id="ProtNLM"/>
    </source>
</evidence>
<accession>A0AAU9TRX0</accession>
<dbReference type="SUPFAM" id="SSF56349">
    <property type="entry name" value="DNA breaking-rejoining enzymes"/>
    <property type="match status" value="1"/>
</dbReference>
<comment type="caution">
    <text evidence="2">The sequence shown here is derived from an EMBL/GenBank/DDBJ whole genome shotgun (WGS) entry which is preliminary data.</text>
</comment>
<evidence type="ECO:0000313" key="3">
    <source>
        <dbReference type="Proteomes" id="UP001153954"/>
    </source>
</evidence>
<proteinExistence type="predicted"/>
<dbReference type="InterPro" id="IPR011010">
    <property type="entry name" value="DNA_brk_join_enz"/>
</dbReference>